<dbReference type="Gene3D" id="3.40.50.300">
    <property type="entry name" value="P-loop containing nucleotide triphosphate hydrolases"/>
    <property type="match status" value="1"/>
</dbReference>
<dbReference type="InterPro" id="IPR003439">
    <property type="entry name" value="ABC_transporter-like_ATP-bd"/>
</dbReference>
<dbReference type="PANTHER" id="PTHR42939:SF1">
    <property type="entry name" value="ABC TRANSPORTER ATP-BINDING PROTEIN ALBC-RELATED"/>
    <property type="match status" value="1"/>
</dbReference>
<dbReference type="AlphaFoldDB" id="A0AAU7C259"/>
<dbReference type="InterPro" id="IPR003593">
    <property type="entry name" value="AAA+_ATPase"/>
</dbReference>
<gene>
    <name evidence="5" type="ORF">ABC765_09125</name>
</gene>
<dbReference type="InterPro" id="IPR017871">
    <property type="entry name" value="ABC_transporter-like_CS"/>
</dbReference>
<evidence type="ECO:0000256" key="1">
    <source>
        <dbReference type="ARBA" id="ARBA00022448"/>
    </source>
</evidence>
<dbReference type="PANTHER" id="PTHR42939">
    <property type="entry name" value="ABC TRANSPORTER ATP-BINDING PROTEIN ALBC-RELATED"/>
    <property type="match status" value="1"/>
</dbReference>
<protein>
    <submittedName>
        <fullName evidence="5">ATP-binding cassette domain-containing protein</fullName>
    </submittedName>
</protein>
<dbReference type="GO" id="GO:0016887">
    <property type="term" value="F:ATP hydrolysis activity"/>
    <property type="evidence" value="ECO:0007669"/>
    <property type="project" value="InterPro"/>
</dbReference>
<name>A0AAU7C259_9LACO</name>
<keyword evidence="1" id="KW-0813">Transport</keyword>
<dbReference type="Pfam" id="PF00005">
    <property type="entry name" value="ABC_tran"/>
    <property type="match status" value="1"/>
</dbReference>
<keyword evidence="2" id="KW-0547">Nucleotide-binding</keyword>
<organism evidence="5">
    <name type="scientific">Limosilactobacillus allomucosae</name>
    <dbReference type="NCBI Taxonomy" id="3142938"/>
    <lineage>
        <taxon>Bacteria</taxon>
        <taxon>Bacillati</taxon>
        <taxon>Bacillota</taxon>
        <taxon>Bacilli</taxon>
        <taxon>Lactobacillales</taxon>
        <taxon>Lactobacillaceae</taxon>
        <taxon>Limosilactobacillus</taxon>
    </lineage>
</organism>
<feature type="domain" description="ABC transporter" evidence="4">
    <location>
        <begin position="5"/>
        <end position="232"/>
    </location>
</feature>
<evidence type="ECO:0000259" key="4">
    <source>
        <dbReference type="PROSITE" id="PS50893"/>
    </source>
</evidence>
<dbReference type="PROSITE" id="PS00211">
    <property type="entry name" value="ABC_TRANSPORTER_1"/>
    <property type="match status" value="1"/>
</dbReference>
<accession>A0AAU7C259</accession>
<dbReference type="PROSITE" id="PS50893">
    <property type="entry name" value="ABC_TRANSPORTER_2"/>
    <property type="match status" value="1"/>
</dbReference>
<evidence type="ECO:0000256" key="2">
    <source>
        <dbReference type="ARBA" id="ARBA00022741"/>
    </source>
</evidence>
<dbReference type="EMBL" id="CP154878">
    <property type="protein sequence ID" value="XBG95213.1"/>
    <property type="molecule type" value="Genomic_DNA"/>
</dbReference>
<sequence>MLVLLKVDNVTKRFGQLTAVEKLSFSVNRGEVLGIVGQNGAGKSTTFKMILNFLVPDQGKITIDNRKLDEKILNKIGFLPEERGLYLNLSIKEQVLYFARLHAYSGRKAERELPFWMNALAVKGNEETLIKDLSKGNQQKVQLIAALIHHPQLVILDEPFSGLDPVNISLLIEIVKKLKQDGTAVIFSSHNMKNVSEVSDKILMLVDGKKRLYGPINEIRATFGRNKAYLEGVFNDIAIEQITGVEKIVDDYPGKIITFDSERHARDVIKLAKQWDSLQGYRLLPPTLDDIFCMITESEVARHG</sequence>
<proteinExistence type="predicted"/>
<dbReference type="Pfam" id="PF13732">
    <property type="entry name" value="DrrA1-3_C"/>
    <property type="match status" value="1"/>
</dbReference>
<evidence type="ECO:0000313" key="5">
    <source>
        <dbReference type="EMBL" id="XBG95213.1"/>
    </source>
</evidence>
<dbReference type="SMART" id="SM00382">
    <property type="entry name" value="AAA"/>
    <property type="match status" value="1"/>
</dbReference>
<dbReference type="InterPro" id="IPR025302">
    <property type="entry name" value="DrrA1/2-like_C"/>
</dbReference>
<keyword evidence="3 5" id="KW-0067">ATP-binding</keyword>
<evidence type="ECO:0000256" key="3">
    <source>
        <dbReference type="ARBA" id="ARBA00022840"/>
    </source>
</evidence>
<dbReference type="InterPro" id="IPR051782">
    <property type="entry name" value="ABC_Transporter_VariousFunc"/>
</dbReference>
<dbReference type="KEGG" id="lalo:ABC765_09125"/>
<dbReference type="GO" id="GO:0005524">
    <property type="term" value="F:ATP binding"/>
    <property type="evidence" value="ECO:0007669"/>
    <property type="project" value="UniProtKB-KW"/>
</dbReference>
<dbReference type="InterPro" id="IPR027417">
    <property type="entry name" value="P-loop_NTPase"/>
</dbReference>
<reference evidence="5" key="1">
    <citation type="submission" date="2024-04" db="EMBL/GenBank/DDBJ databases">
        <title>Limosilactobacillus allomucosae sp. nov., a novel species isolated from wild boar faecal samples as a potential probiotics for domestic pigs.</title>
        <authorList>
            <person name="Chen B."/>
        </authorList>
    </citation>
    <scope>NUCLEOTIDE SEQUENCE</scope>
    <source>
        <strain evidence="5">WILCCON 0051</strain>
    </source>
</reference>
<dbReference type="SUPFAM" id="SSF52540">
    <property type="entry name" value="P-loop containing nucleoside triphosphate hydrolases"/>
    <property type="match status" value="1"/>
</dbReference>